<keyword evidence="17 18" id="KW-0131">Cell cycle</keyword>
<accession>A0A9D2NRR7</accession>
<dbReference type="GO" id="GO:0051301">
    <property type="term" value="P:cell division"/>
    <property type="evidence" value="ECO:0007669"/>
    <property type="project" value="UniProtKB-KW"/>
</dbReference>
<reference evidence="21" key="2">
    <citation type="submission" date="2021-04" db="EMBL/GenBank/DDBJ databases">
        <authorList>
            <person name="Gilroy R."/>
        </authorList>
    </citation>
    <scope>NUCLEOTIDE SEQUENCE</scope>
    <source>
        <strain evidence="21">CHK187-11901</strain>
    </source>
</reference>
<dbReference type="Pfam" id="PF21799">
    <property type="entry name" value="MurD-like_N"/>
    <property type="match status" value="1"/>
</dbReference>
<dbReference type="InterPro" id="IPR036565">
    <property type="entry name" value="Mur-like_cat_sf"/>
</dbReference>
<dbReference type="Pfam" id="PF02875">
    <property type="entry name" value="Mur_ligase_C"/>
    <property type="match status" value="1"/>
</dbReference>
<dbReference type="SUPFAM" id="SSF53244">
    <property type="entry name" value="MurD-like peptide ligases, peptide-binding domain"/>
    <property type="match status" value="1"/>
</dbReference>
<evidence type="ECO:0000256" key="9">
    <source>
        <dbReference type="ARBA" id="ARBA00022741"/>
    </source>
</evidence>
<evidence type="ECO:0000256" key="13">
    <source>
        <dbReference type="ARBA" id="ARBA00023316"/>
    </source>
</evidence>
<feature type="binding site" evidence="17">
    <location>
        <begin position="109"/>
        <end position="115"/>
    </location>
    <ligand>
        <name>ATP</name>
        <dbReference type="ChEBI" id="CHEBI:30616"/>
    </ligand>
</feature>
<evidence type="ECO:0000256" key="4">
    <source>
        <dbReference type="ARBA" id="ARBA00010416"/>
    </source>
</evidence>
<feature type="domain" description="Mur ligase C-terminal" evidence="19">
    <location>
        <begin position="302"/>
        <end position="410"/>
    </location>
</feature>
<evidence type="ECO:0000256" key="17">
    <source>
        <dbReference type="HAMAP-Rule" id="MF_00639"/>
    </source>
</evidence>
<evidence type="ECO:0000259" key="20">
    <source>
        <dbReference type="Pfam" id="PF08245"/>
    </source>
</evidence>
<dbReference type="EC" id="6.3.2.9" evidence="5 17"/>
<dbReference type="InterPro" id="IPR004101">
    <property type="entry name" value="Mur_ligase_C"/>
</dbReference>
<dbReference type="Proteomes" id="UP000823896">
    <property type="component" value="Unassembled WGS sequence"/>
</dbReference>
<comment type="catalytic activity">
    <reaction evidence="16 17 18">
        <text>UDP-N-acetyl-alpha-D-muramoyl-L-alanine + D-glutamate + ATP = UDP-N-acetyl-alpha-D-muramoyl-L-alanyl-D-glutamate + ADP + phosphate + H(+)</text>
        <dbReference type="Rhea" id="RHEA:16429"/>
        <dbReference type="ChEBI" id="CHEBI:15378"/>
        <dbReference type="ChEBI" id="CHEBI:29986"/>
        <dbReference type="ChEBI" id="CHEBI:30616"/>
        <dbReference type="ChEBI" id="CHEBI:43474"/>
        <dbReference type="ChEBI" id="CHEBI:83898"/>
        <dbReference type="ChEBI" id="CHEBI:83900"/>
        <dbReference type="ChEBI" id="CHEBI:456216"/>
        <dbReference type="EC" id="6.3.2.9"/>
    </reaction>
</comment>
<dbReference type="InterPro" id="IPR005762">
    <property type="entry name" value="MurD"/>
</dbReference>
<evidence type="ECO:0000259" key="19">
    <source>
        <dbReference type="Pfam" id="PF02875"/>
    </source>
</evidence>
<evidence type="ECO:0000256" key="12">
    <source>
        <dbReference type="ARBA" id="ARBA00022984"/>
    </source>
</evidence>
<feature type="domain" description="Mur ligase central" evidence="20">
    <location>
        <begin position="107"/>
        <end position="280"/>
    </location>
</feature>
<proteinExistence type="inferred from homology"/>
<dbReference type="EMBL" id="DWWM01000042">
    <property type="protein sequence ID" value="HJC36739.1"/>
    <property type="molecule type" value="Genomic_DNA"/>
</dbReference>
<name>A0A9D2NRR7_9FIRM</name>
<dbReference type="InterPro" id="IPR036615">
    <property type="entry name" value="Mur_ligase_C_dom_sf"/>
</dbReference>
<dbReference type="GO" id="GO:0005737">
    <property type="term" value="C:cytoplasm"/>
    <property type="evidence" value="ECO:0007669"/>
    <property type="project" value="UniProtKB-SubCell"/>
</dbReference>
<evidence type="ECO:0000256" key="5">
    <source>
        <dbReference type="ARBA" id="ARBA00012212"/>
    </source>
</evidence>
<keyword evidence="13 17" id="KW-0961">Cell wall biogenesis/degradation</keyword>
<evidence type="ECO:0000256" key="2">
    <source>
        <dbReference type="ARBA" id="ARBA00004496"/>
    </source>
</evidence>
<comment type="similarity">
    <text evidence="4 17">Belongs to the MurCDEF family.</text>
</comment>
<dbReference type="Gene3D" id="3.40.50.720">
    <property type="entry name" value="NAD(P)-binding Rossmann-like Domain"/>
    <property type="match status" value="1"/>
</dbReference>
<dbReference type="GO" id="GO:0008764">
    <property type="term" value="F:UDP-N-acetylmuramoylalanine-D-glutamate ligase activity"/>
    <property type="evidence" value="ECO:0007669"/>
    <property type="project" value="UniProtKB-UniRule"/>
</dbReference>
<dbReference type="GO" id="GO:0009252">
    <property type="term" value="P:peptidoglycan biosynthetic process"/>
    <property type="evidence" value="ECO:0007669"/>
    <property type="project" value="UniProtKB-UniRule"/>
</dbReference>
<keyword evidence="9 17" id="KW-0547">Nucleotide-binding</keyword>
<evidence type="ECO:0000256" key="10">
    <source>
        <dbReference type="ARBA" id="ARBA00022840"/>
    </source>
</evidence>
<evidence type="ECO:0000256" key="6">
    <source>
        <dbReference type="ARBA" id="ARBA00015655"/>
    </source>
</evidence>
<keyword evidence="8 17" id="KW-0436">Ligase</keyword>
<organism evidence="21 22">
    <name type="scientific">Candidatus Merdibacter merdavium</name>
    <dbReference type="NCBI Taxonomy" id="2838692"/>
    <lineage>
        <taxon>Bacteria</taxon>
        <taxon>Bacillati</taxon>
        <taxon>Bacillota</taxon>
        <taxon>Erysipelotrichia</taxon>
        <taxon>Erysipelotrichales</taxon>
        <taxon>Erysipelotrichaceae</taxon>
        <taxon>Merdibacter</taxon>
    </lineage>
</organism>
<keyword evidence="7 17" id="KW-0963">Cytoplasm</keyword>
<comment type="subcellular location">
    <subcellularLocation>
        <location evidence="2 17 18">Cytoplasm</location>
    </subcellularLocation>
</comment>
<comment type="pathway">
    <text evidence="3 17 18">Cell wall biogenesis; peptidoglycan biosynthesis.</text>
</comment>
<comment type="function">
    <text evidence="1 17 18">Cell wall formation. Catalyzes the addition of glutamate to the nucleotide precursor UDP-N-acetylmuramoyl-L-alanine (UMA).</text>
</comment>
<dbReference type="InterPro" id="IPR013221">
    <property type="entry name" value="Mur_ligase_cen"/>
</dbReference>
<evidence type="ECO:0000256" key="1">
    <source>
        <dbReference type="ARBA" id="ARBA00002734"/>
    </source>
</evidence>
<evidence type="ECO:0000256" key="14">
    <source>
        <dbReference type="ARBA" id="ARBA00030398"/>
    </source>
</evidence>
<evidence type="ECO:0000256" key="7">
    <source>
        <dbReference type="ARBA" id="ARBA00022490"/>
    </source>
</evidence>
<comment type="caution">
    <text evidence="21">The sequence shown here is derived from an EMBL/GenBank/DDBJ whole genome shotgun (WGS) entry which is preliminary data.</text>
</comment>
<evidence type="ECO:0000313" key="21">
    <source>
        <dbReference type="EMBL" id="HJC36739.1"/>
    </source>
</evidence>
<dbReference type="AlphaFoldDB" id="A0A9D2NRR7"/>
<keyword evidence="17 18" id="KW-0132">Cell division</keyword>
<keyword evidence="11 17" id="KW-0133">Cell shape</keyword>
<dbReference type="SUPFAM" id="SSF51984">
    <property type="entry name" value="MurCD N-terminal domain"/>
    <property type="match status" value="1"/>
</dbReference>
<dbReference type="GO" id="GO:0008360">
    <property type="term" value="P:regulation of cell shape"/>
    <property type="evidence" value="ECO:0007669"/>
    <property type="project" value="UniProtKB-KW"/>
</dbReference>
<dbReference type="Gene3D" id="3.40.1190.10">
    <property type="entry name" value="Mur-like, catalytic domain"/>
    <property type="match status" value="1"/>
</dbReference>
<dbReference type="NCBIfam" id="TIGR01087">
    <property type="entry name" value="murD"/>
    <property type="match status" value="1"/>
</dbReference>
<reference evidence="21" key="1">
    <citation type="journal article" date="2021" name="PeerJ">
        <title>Extensive microbial diversity within the chicken gut microbiome revealed by metagenomics and culture.</title>
        <authorList>
            <person name="Gilroy R."/>
            <person name="Ravi A."/>
            <person name="Getino M."/>
            <person name="Pursley I."/>
            <person name="Horton D.L."/>
            <person name="Alikhan N.F."/>
            <person name="Baker D."/>
            <person name="Gharbi K."/>
            <person name="Hall N."/>
            <person name="Watson M."/>
            <person name="Adriaenssens E.M."/>
            <person name="Foster-Nyarko E."/>
            <person name="Jarju S."/>
            <person name="Secka A."/>
            <person name="Antonio M."/>
            <person name="Oren A."/>
            <person name="Chaudhuri R.R."/>
            <person name="La Ragione R."/>
            <person name="Hildebrand F."/>
            <person name="Pallen M.J."/>
        </authorList>
    </citation>
    <scope>NUCLEOTIDE SEQUENCE</scope>
    <source>
        <strain evidence="21">CHK187-11901</strain>
    </source>
</reference>
<dbReference type="Pfam" id="PF08245">
    <property type="entry name" value="Mur_ligase_M"/>
    <property type="match status" value="1"/>
</dbReference>
<keyword evidence="10 17" id="KW-0067">ATP-binding</keyword>
<dbReference type="PANTHER" id="PTHR43692:SF1">
    <property type="entry name" value="UDP-N-ACETYLMURAMOYLALANINE--D-GLUTAMATE LIGASE"/>
    <property type="match status" value="1"/>
</dbReference>
<evidence type="ECO:0000256" key="15">
    <source>
        <dbReference type="ARBA" id="ARBA00032324"/>
    </source>
</evidence>
<keyword evidence="12 17" id="KW-0573">Peptidoglycan synthesis</keyword>
<evidence type="ECO:0000256" key="18">
    <source>
        <dbReference type="RuleBase" id="RU003664"/>
    </source>
</evidence>
<dbReference type="GO" id="GO:0071555">
    <property type="term" value="P:cell wall organization"/>
    <property type="evidence" value="ECO:0007669"/>
    <property type="project" value="UniProtKB-KW"/>
</dbReference>
<dbReference type="SUPFAM" id="SSF53623">
    <property type="entry name" value="MurD-like peptide ligases, catalytic domain"/>
    <property type="match status" value="1"/>
</dbReference>
<gene>
    <name evidence="17" type="primary">murD</name>
    <name evidence="21" type="ORF">H9702_06375</name>
</gene>
<evidence type="ECO:0000313" key="22">
    <source>
        <dbReference type="Proteomes" id="UP000823896"/>
    </source>
</evidence>
<evidence type="ECO:0000256" key="8">
    <source>
        <dbReference type="ARBA" id="ARBA00022598"/>
    </source>
</evidence>
<evidence type="ECO:0000256" key="11">
    <source>
        <dbReference type="ARBA" id="ARBA00022960"/>
    </source>
</evidence>
<dbReference type="Gene3D" id="3.90.190.20">
    <property type="entry name" value="Mur ligase, C-terminal domain"/>
    <property type="match status" value="1"/>
</dbReference>
<dbReference type="GO" id="GO:0005524">
    <property type="term" value="F:ATP binding"/>
    <property type="evidence" value="ECO:0007669"/>
    <property type="project" value="UniProtKB-UniRule"/>
</dbReference>
<sequence>MDKVLIIGGARSGIAAARLLVRHGCAVTLTDSREVKEKAELESWGVRVADGGHPDWLLQEEWSYIVKNPGIPYRVAIVRHFMEKGVPIYTEVEIGYRYASRFHYGAVTGTNGKTTITSLLYEMLKRKGAALAAGNIGIPLCEQVYAHEDEEEDVAIELSNFQLMGIETFRPCVSVVCNLAPDHLDYMDSLEAYYESKMRIYMNCDADDWFLRNVDDPLIMQYAKDIPCRVIDYSLTRTDVDLYRREGKVWLGDVMLFDTATLKIVGDYNIANAMAAACMAYRMGVAVEDIQAACASFTSVEHRLEFIMEQDGVRYYNDSKATNTHAAAAALQSFASNVILLAGGHDKGIPFDDLRRYDERVKLCVAFGETKAQFKDVFTHCICVETMEEALDEAIAQSAPGDVILLSPACSSFDQFNNYEERGRIFKEMVRKKLAKGE</sequence>
<dbReference type="HAMAP" id="MF_00639">
    <property type="entry name" value="MurD"/>
    <property type="match status" value="1"/>
</dbReference>
<evidence type="ECO:0000256" key="16">
    <source>
        <dbReference type="ARBA" id="ARBA00047632"/>
    </source>
</evidence>
<dbReference type="PANTHER" id="PTHR43692">
    <property type="entry name" value="UDP-N-ACETYLMURAMOYLALANINE--D-GLUTAMATE LIGASE"/>
    <property type="match status" value="1"/>
</dbReference>
<evidence type="ECO:0000256" key="3">
    <source>
        <dbReference type="ARBA" id="ARBA00004752"/>
    </source>
</evidence>
<protein>
    <recommendedName>
        <fullName evidence="6 17">UDP-N-acetylmuramoylalanine--D-glutamate ligase</fullName>
        <ecNumber evidence="5 17">6.3.2.9</ecNumber>
    </recommendedName>
    <alternativeName>
        <fullName evidence="15 17">D-glutamic acid-adding enzyme</fullName>
    </alternativeName>
    <alternativeName>
        <fullName evidence="14 17">UDP-N-acetylmuramoyl-L-alanyl-D-glutamate synthetase</fullName>
    </alternativeName>
</protein>